<accession>A0A154PQL3</accession>
<reference evidence="4 5" key="1">
    <citation type="submission" date="2015-07" db="EMBL/GenBank/DDBJ databases">
        <title>The genome of Dufourea novaeangliae.</title>
        <authorList>
            <person name="Pan H."/>
            <person name="Kapheim K."/>
        </authorList>
    </citation>
    <scope>NUCLEOTIDE SEQUENCE [LARGE SCALE GENOMIC DNA]</scope>
    <source>
        <strain evidence="4">0120121106</strain>
        <tissue evidence="4">Whole body</tissue>
    </source>
</reference>
<dbReference type="Proteomes" id="UP000076502">
    <property type="component" value="Unassembled WGS sequence"/>
</dbReference>
<dbReference type="STRING" id="178035.A0A154PQL3"/>
<keyword evidence="1 3" id="KW-0853">WD repeat</keyword>
<dbReference type="OrthoDB" id="7668193at2759"/>
<dbReference type="PANTHER" id="PTHR19854:SF1">
    <property type="entry name" value="GUANINE NUCLEOTIDE-BINDING PROTEIN SUBUNIT BETA-LIKE PROTEIN 1"/>
    <property type="match status" value="1"/>
</dbReference>
<dbReference type="PROSITE" id="PS50082">
    <property type="entry name" value="WD_REPEATS_2"/>
    <property type="match status" value="1"/>
</dbReference>
<dbReference type="OMA" id="YQRQSMQ"/>
<dbReference type="InterPro" id="IPR036322">
    <property type="entry name" value="WD40_repeat_dom_sf"/>
</dbReference>
<organism evidence="4 5">
    <name type="scientific">Dufourea novaeangliae</name>
    <name type="common">Sweat bee</name>
    <dbReference type="NCBI Taxonomy" id="178035"/>
    <lineage>
        <taxon>Eukaryota</taxon>
        <taxon>Metazoa</taxon>
        <taxon>Ecdysozoa</taxon>
        <taxon>Arthropoda</taxon>
        <taxon>Hexapoda</taxon>
        <taxon>Insecta</taxon>
        <taxon>Pterygota</taxon>
        <taxon>Neoptera</taxon>
        <taxon>Endopterygota</taxon>
        <taxon>Hymenoptera</taxon>
        <taxon>Apocrita</taxon>
        <taxon>Aculeata</taxon>
        <taxon>Apoidea</taxon>
        <taxon>Anthophila</taxon>
        <taxon>Halictidae</taxon>
        <taxon>Rophitinae</taxon>
        <taxon>Dufourea</taxon>
    </lineage>
</organism>
<evidence type="ECO:0000313" key="4">
    <source>
        <dbReference type="EMBL" id="KZC14205.1"/>
    </source>
</evidence>
<dbReference type="InterPro" id="IPR015943">
    <property type="entry name" value="WD40/YVTN_repeat-like_dom_sf"/>
</dbReference>
<dbReference type="SMART" id="SM00320">
    <property type="entry name" value="WD40"/>
    <property type="match status" value="4"/>
</dbReference>
<proteinExistence type="predicted"/>
<evidence type="ECO:0000256" key="3">
    <source>
        <dbReference type="PROSITE-ProRule" id="PRU00221"/>
    </source>
</evidence>
<keyword evidence="2" id="KW-0677">Repeat</keyword>
<dbReference type="SUPFAM" id="SSF50978">
    <property type="entry name" value="WD40 repeat-like"/>
    <property type="match status" value="1"/>
</dbReference>
<sequence length="314" mass="35832">MAMLPPDPIYVFRSDMGSVHTILFEVTSNIEHLYAGTATGNVHIWDLKTNREKGQIKSGQECCISLQSLDKEDLFVQHKYGLIKAYKKCESQWNEYKSIVVDFYHYCRFQTLSQKELLVPLKESKVGILSTDTFNVELQLSPINFENLGEVMVMKSLTNKNLVLVGYECGKLILWDVRQRKTLNYLTIEPYPMALDFDSTLMKGIIAGPSDQLQVFTLLDNHILCDQTKITLTNSGTSVITIRPDIKIVAIGGWDNRVRIYAWKNLKPLAVLNQHRDTVQDIAYSLNTVKTYDDKCLMATAAKDGYIALWNIYN</sequence>
<evidence type="ECO:0000256" key="1">
    <source>
        <dbReference type="ARBA" id="ARBA00022574"/>
    </source>
</evidence>
<dbReference type="EMBL" id="KQ435047">
    <property type="protein sequence ID" value="KZC14205.1"/>
    <property type="molecule type" value="Genomic_DNA"/>
</dbReference>
<dbReference type="InterPro" id="IPR001680">
    <property type="entry name" value="WD40_rpt"/>
</dbReference>
<name>A0A154PQL3_DUFNO</name>
<dbReference type="Gene3D" id="2.130.10.10">
    <property type="entry name" value="YVTN repeat-like/Quinoprotein amine dehydrogenase"/>
    <property type="match status" value="2"/>
</dbReference>
<dbReference type="Pfam" id="PF00400">
    <property type="entry name" value="WD40"/>
    <property type="match status" value="1"/>
</dbReference>
<protein>
    <submittedName>
        <fullName evidence="4">Guanine nucleotide-binding protein subunit beta-like protein 1</fullName>
    </submittedName>
</protein>
<keyword evidence="5" id="KW-1185">Reference proteome</keyword>
<dbReference type="InterPro" id="IPR019775">
    <property type="entry name" value="WD40_repeat_CS"/>
</dbReference>
<dbReference type="PANTHER" id="PTHR19854">
    <property type="entry name" value="TRANSDUCIN BETA-LIKE 3"/>
    <property type="match status" value="1"/>
</dbReference>
<dbReference type="PROSITE" id="PS50294">
    <property type="entry name" value="WD_REPEATS_REGION"/>
    <property type="match status" value="1"/>
</dbReference>
<dbReference type="PROSITE" id="PS00678">
    <property type="entry name" value="WD_REPEATS_1"/>
    <property type="match status" value="1"/>
</dbReference>
<evidence type="ECO:0000256" key="2">
    <source>
        <dbReference type="ARBA" id="ARBA00022737"/>
    </source>
</evidence>
<evidence type="ECO:0000313" key="5">
    <source>
        <dbReference type="Proteomes" id="UP000076502"/>
    </source>
</evidence>
<dbReference type="AlphaFoldDB" id="A0A154PQL3"/>
<gene>
    <name evidence="4" type="ORF">WN55_06636</name>
</gene>
<feature type="repeat" description="WD" evidence="3">
    <location>
        <begin position="272"/>
        <end position="314"/>
    </location>
</feature>